<dbReference type="PANTHER" id="PTHR30061:SF50">
    <property type="entry name" value="MALTOSE_MALTODEXTRIN-BINDING PERIPLASMIC PROTEIN"/>
    <property type="match status" value="1"/>
</dbReference>
<dbReference type="SUPFAM" id="SSF53850">
    <property type="entry name" value="Periplasmic binding protein-like II"/>
    <property type="match status" value="1"/>
</dbReference>
<dbReference type="InterPro" id="IPR006059">
    <property type="entry name" value="SBP"/>
</dbReference>
<comment type="similarity">
    <text evidence="1">Belongs to the bacterial solute-binding protein 1 family.</text>
</comment>
<organism evidence="6">
    <name type="scientific">Longilinea arvoryzae</name>
    <dbReference type="NCBI Taxonomy" id="360412"/>
    <lineage>
        <taxon>Bacteria</taxon>
        <taxon>Bacillati</taxon>
        <taxon>Chloroflexota</taxon>
        <taxon>Anaerolineae</taxon>
        <taxon>Anaerolineales</taxon>
        <taxon>Anaerolineaceae</taxon>
        <taxon>Longilinea</taxon>
    </lineage>
</organism>
<dbReference type="PROSITE" id="PS51257">
    <property type="entry name" value="PROKAR_LIPOPROTEIN"/>
    <property type="match status" value="1"/>
</dbReference>
<dbReference type="Proteomes" id="UP000055060">
    <property type="component" value="Unassembled WGS sequence"/>
</dbReference>
<reference evidence="6" key="1">
    <citation type="submission" date="2015-07" db="EMBL/GenBank/DDBJ databases">
        <title>Draft Genome Sequences of Anaerolinea thermolimosa IMO-1, Bellilinea caldifistulae GOMI-1, Leptolinea tardivitalis YMTK-2, Levilinea saccharolytica KIBI-1,Longilinea arvoryzae KOME-1, Previously Described as Members of the Anaerolineaceae (Chloroflexi).</title>
        <authorList>
            <person name="Sekiguchi Y."/>
            <person name="Ohashi A."/>
            <person name="Matsuura N."/>
            <person name="Tourlousse M.D."/>
        </authorList>
    </citation>
    <scope>NUCLEOTIDE SEQUENCE [LARGE SCALE GENOMIC DNA]</scope>
    <source>
        <strain evidence="6">KOME-1</strain>
    </source>
</reference>
<dbReference type="GO" id="GO:1901982">
    <property type="term" value="F:maltose binding"/>
    <property type="evidence" value="ECO:0007669"/>
    <property type="project" value="TreeGrafter"/>
</dbReference>
<dbReference type="GO" id="GO:0055052">
    <property type="term" value="C:ATP-binding cassette (ABC) transporter complex, substrate-binding subunit-containing"/>
    <property type="evidence" value="ECO:0007669"/>
    <property type="project" value="TreeGrafter"/>
</dbReference>
<evidence type="ECO:0000313" key="6">
    <source>
        <dbReference type="EMBL" id="GAP14433.1"/>
    </source>
</evidence>
<dbReference type="PANTHER" id="PTHR30061">
    <property type="entry name" value="MALTOSE-BINDING PERIPLASMIC PROTEIN"/>
    <property type="match status" value="1"/>
</dbReference>
<accession>A0A0S7BKS6</accession>
<keyword evidence="7" id="KW-1185">Reference proteome</keyword>
<evidence type="ECO:0000256" key="4">
    <source>
        <dbReference type="SAM" id="MobiDB-lite"/>
    </source>
</evidence>
<evidence type="ECO:0000256" key="1">
    <source>
        <dbReference type="ARBA" id="ARBA00008520"/>
    </source>
</evidence>
<dbReference type="STRING" id="360412.LARV_02202"/>
<name>A0A0S7BKS6_9CHLR</name>
<evidence type="ECO:0000256" key="3">
    <source>
        <dbReference type="ARBA" id="ARBA00022729"/>
    </source>
</evidence>
<keyword evidence="2" id="KW-0813">Transport</keyword>
<dbReference type="AlphaFoldDB" id="A0A0S7BKS6"/>
<dbReference type="GO" id="GO:0042956">
    <property type="term" value="P:maltodextrin transmembrane transport"/>
    <property type="evidence" value="ECO:0007669"/>
    <property type="project" value="TreeGrafter"/>
</dbReference>
<dbReference type="GO" id="GO:0015768">
    <property type="term" value="P:maltose transport"/>
    <property type="evidence" value="ECO:0007669"/>
    <property type="project" value="TreeGrafter"/>
</dbReference>
<proteinExistence type="inferred from homology"/>
<evidence type="ECO:0000256" key="5">
    <source>
        <dbReference type="SAM" id="SignalP"/>
    </source>
</evidence>
<dbReference type="Pfam" id="PF13416">
    <property type="entry name" value="SBP_bac_8"/>
    <property type="match status" value="1"/>
</dbReference>
<dbReference type="RefSeq" id="WP_075073693.1">
    <property type="nucleotide sequence ID" value="NZ_DF967972.1"/>
</dbReference>
<feature type="signal peptide" evidence="5">
    <location>
        <begin position="1"/>
        <end position="20"/>
    </location>
</feature>
<feature type="chain" id="PRO_5006633004" evidence="5">
    <location>
        <begin position="21"/>
        <end position="432"/>
    </location>
</feature>
<feature type="region of interest" description="Disordered" evidence="4">
    <location>
        <begin position="29"/>
        <end position="55"/>
    </location>
</feature>
<dbReference type="Gene3D" id="3.40.190.10">
    <property type="entry name" value="Periplasmic binding protein-like II"/>
    <property type="match status" value="2"/>
</dbReference>
<evidence type="ECO:0000256" key="2">
    <source>
        <dbReference type="ARBA" id="ARBA00022448"/>
    </source>
</evidence>
<gene>
    <name evidence="6" type="ORF">LARV_02202</name>
</gene>
<evidence type="ECO:0000313" key="7">
    <source>
        <dbReference type="Proteomes" id="UP000055060"/>
    </source>
</evidence>
<dbReference type="EMBL" id="DF967972">
    <property type="protein sequence ID" value="GAP14433.1"/>
    <property type="molecule type" value="Genomic_DNA"/>
</dbReference>
<sequence length="432" mass="44938">MSKKFLTLISVMLIAVFVLVACGPAATPTAAVEPTSAPEATKAPAATEAPTVAPTEPTVKGNVVIWHSKKTEETNSLNAIIAGFKVLYPDVNVQALFVPDNDLRNKFETAVGSGSGPTILIGAADWGPASFNAQLVQDLTPMLTAGLLDTLNDAAVASVKYKDAVIGLPINLKGVVMYRNSSIVAEPAKDLADLLVKAKAANKGDVVGLDFETGFFFAAGHLAAMGGKLMDPNTGEPTFNDATGAAWLAAIKSVKTAGFPVENNNDNDVNLFKAGKAGVIIDGTWNAKALSDAIGADKLVIDPWPAGMSGYVQNDNIYLTTTAAGDDAIASEKFMEYFVSKEAQAMWADVGTTIPMAGGIPVIKGMEVSDPVEKMEVAAFAGGTAFPVIPQMGAYWDPMNNAILSVLDKGTDPAAALQTAFDAVKEAVAKIQ</sequence>
<dbReference type="OrthoDB" id="9766758at2"/>
<protein>
    <submittedName>
        <fullName evidence="6">Maltose-binding periplasmic protein</fullName>
    </submittedName>
</protein>
<keyword evidence="3 5" id="KW-0732">Signal</keyword>